<keyword evidence="5" id="KW-0998">Cell outer membrane</keyword>
<sequence length="49" mass="5012">MRTVLALALSSLLLAGCGYKGPLYLPDAKPAKSPSQQAPAAKVQASEAK</sequence>
<feature type="region of interest" description="Disordered" evidence="7">
    <location>
        <begin position="28"/>
        <end position="49"/>
    </location>
</feature>
<dbReference type="GO" id="GO:0009279">
    <property type="term" value="C:cell outer membrane"/>
    <property type="evidence" value="ECO:0007669"/>
    <property type="project" value="UniProtKB-SubCell"/>
</dbReference>
<evidence type="ECO:0000313" key="10">
    <source>
        <dbReference type="Proteomes" id="UP000254537"/>
    </source>
</evidence>
<evidence type="ECO:0000313" key="8">
    <source>
        <dbReference type="EMBL" id="AXK38917.1"/>
    </source>
</evidence>
<keyword evidence="6" id="KW-0449">Lipoprotein</keyword>
<name>A0A345Y4R5_9NEIS</name>
<keyword evidence="2" id="KW-0732">Signal</keyword>
<dbReference type="InterPro" id="IPR032831">
    <property type="entry name" value="LptM_cons"/>
</dbReference>
<dbReference type="KEGG" id="ccah:DWG20_05420"/>
<organism evidence="8 10">
    <name type="scientific">Crenobacter cavernae</name>
    <dbReference type="NCBI Taxonomy" id="2290923"/>
    <lineage>
        <taxon>Bacteria</taxon>
        <taxon>Pseudomonadati</taxon>
        <taxon>Pseudomonadota</taxon>
        <taxon>Betaproteobacteria</taxon>
        <taxon>Neisseriales</taxon>
        <taxon>Neisseriaceae</taxon>
        <taxon>Crenobacter</taxon>
    </lineage>
</organism>
<proteinExistence type="predicted"/>
<evidence type="ECO:0000256" key="4">
    <source>
        <dbReference type="ARBA" id="ARBA00023139"/>
    </source>
</evidence>
<evidence type="ECO:0000256" key="1">
    <source>
        <dbReference type="ARBA" id="ARBA00004459"/>
    </source>
</evidence>
<evidence type="ECO:0000313" key="11">
    <source>
        <dbReference type="Proteomes" id="UP000290682"/>
    </source>
</evidence>
<evidence type="ECO:0000256" key="2">
    <source>
        <dbReference type="ARBA" id="ARBA00022729"/>
    </source>
</evidence>
<dbReference type="NCBIfam" id="NF047847">
    <property type="entry name" value="SS_mature_LptM"/>
    <property type="match status" value="1"/>
</dbReference>
<feature type="compositionally biased region" description="Low complexity" evidence="7">
    <location>
        <begin position="31"/>
        <end position="42"/>
    </location>
</feature>
<dbReference type="EMBL" id="CP031337">
    <property type="protein sequence ID" value="AXK38917.1"/>
    <property type="molecule type" value="Genomic_DNA"/>
</dbReference>
<comment type="subcellular location">
    <subcellularLocation>
        <location evidence="1">Cell outer membrane</location>
        <topology evidence="1">Lipid-anchor</topology>
    </subcellularLocation>
</comment>
<keyword evidence="4" id="KW-0564">Palmitate</keyword>
<evidence type="ECO:0000256" key="7">
    <source>
        <dbReference type="SAM" id="MobiDB-lite"/>
    </source>
</evidence>
<evidence type="ECO:0008006" key="12">
    <source>
        <dbReference type="Google" id="ProtNLM"/>
    </source>
</evidence>
<dbReference type="EMBL" id="REGR01000006">
    <property type="protein sequence ID" value="RXZ43861.1"/>
    <property type="molecule type" value="Genomic_DNA"/>
</dbReference>
<reference evidence="8 10" key="1">
    <citation type="submission" date="2018-07" db="EMBL/GenBank/DDBJ databases">
        <title>Crenobacter cavernae sp. nov., isolated from a karst cave.</title>
        <authorList>
            <person name="Zhu H."/>
        </authorList>
    </citation>
    <scope>NUCLEOTIDE SEQUENCE [LARGE SCALE GENOMIC DNA]</scope>
    <source>
        <strain evidence="8 10">K1W11S-77</strain>
    </source>
</reference>
<gene>
    <name evidence="8" type="ORF">DWG20_05420</name>
    <name evidence="9" type="ORF">EBB06_08270</name>
</gene>
<evidence type="ECO:0000256" key="3">
    <source>
        <dbReference type="ARBA" id="ARBA00023136"/>
    </source>
</evidence>
<evidence type="ECO:0000256" key="5">
    <source>
        <dbReference type="ARBA" id="ARBA00023237"/>
    </source>
</evidence>
<reference evidence="9 11" key="2">
    <citation type="submission" date="2018-10" db="EMBL/GenBank/DDBJ databases">
        <title>Draft genome of Fastidiocella sp. strain 375T, a bacterium isolated from a karstic cave dripping water.</title>
        <authorList>
            <person name="Coelho C."/>
            <person name="Verissimo A."/>
            <person name="Tiago I."/>
        </authorList>
    </citation>
    <scope>NUCLEOTIDE SEQUENCE [LARGE SCALE GENOMIC DNA]</scope>
    <source>
        <strain evidence="9 11">CAVE-375</strain>
    </source>
</reference>
<dbReference type="Pfam" id="PF13627">
    <property type="entry name" value="LptM_cons"/>
    <property type="match status" value="1"/>
</dbReference>
<dbReference type="Proteomes" id="UP000290682">
    <property type="component" value="Unassembled WGS sequence"/>
</dbReference>
<protein>
    <recommendedName>
        <fullName evidence="12">Lipoprotein</fullName>
    </recommendedName>
</protein>
<dbReference type="RefSeq" id="WP_115432852.1">
    <property type="nucleotide sequence ID" value="NZ_CP031337.1"/>
</dbReference>
<dbReference type="PROSITE" id="PS51257">
    <property type="entry name" value="PROKAR_LIPOPROTEIN"/>
    <property type="match status" value="1"/>
</dbReference>
<keyword evidence="3" id="KW-0472">Membrane</keyword>
<keyword evidence="11" id="KW-1185">Reference proteome</keyword>
<dbReference type="Proteomes" id="UP000254537">
    <property type="component" value="Chromosome"/>
</dbReference>
<accession>A0A345Y4R5</accession>
<evidence type="ECO:0000313" key="9">
    <source>
        <dbReference type="EMBL" id="RXZ43861.1"/>
    </source>
</evidence>
<dbReference type="AlphaFoldDB" id="A0A345Y4R5"/>
<evidence type="ECO:0000256" key="6">
    <source>
        <dbReference type="ARBA" id="ARBA00023288"/>
    </source>
</evidence>